<evidence type="ECO:0000313" key="1">
    <source>
        <dbReference type="EMBL" id="GLK56409.1"/>
    </source>
</evidence>
<sequence>MDGTAFGESPVSIAITADGALRTLKIDRPKKANALDDLTVEALREAVVEASRSASPFALASDGKVFCGGFDFTDVENQSHGDLLKRFVDIEALLQAVAYAPVATIALVGGAAFGAGADLAAACTYRIASPNATFRFPGFRFGVALGTRRLLNLVGTDTARAILLENKTVTAEEALKLGLVTHVVEQSEFEATAAALLEAHRGLSAESTARILTFTTPDTRDADLADLVRSLAPSGLHERIARYRAGHR</sequence>
<dbReference type="InterPro" id="IPR001753">
    <property type="entry name" value="Enoyl-CoA_hydra/iso"/>
</dbReference>
<dbReference type="Proteomes" id="UP001143400">
    <property type="component" value="Unassembled WGS sequence"/>
</dbReference>
<protein>
    <submittedName>
        <fullName evidence="1">Enoyl-CoA hydratase</fullName>
    </submittedName>
</protein>
<accession>A0A9W6IW68</accession>
<organism evidence="1 2">
    <name type="scientific">Methylopila capsulata</name>
    <dbReference type="NCBI Taxonomy" id="61654"/>
    <lineage>
        <taxon>Bacteria</taxon>
        <taxon>Pseudomonadati</taxon>
        <taxon>Pseudomonadota</taxon>
        <taxon>Alphaproteobacteria</taxon>
        <taxon>Hyphomicrobiales</taxon>
        <taxon>Methylopilaceae</taxon>
        <taxon>Methylopila</taxon>
    </lineage>
</organism>
<dbReference type="GO" id="GO:0006635">
    <property type="term" value="P:fatty acid beta-oxidation"/>
    <property type="evidence" value="ECO:0007669"/>
    <property type="project" value="TreeGrafter"/>
</dbReference>
<gene>
    <name evidence="1" type="ORF">GCM10008170_24280</name>
</gene>
<dbReference type="Pfam" id="PF00378">
    <property type="entry name" value="ECH_1"/>
    <property type="match status" value="1"/>
</dbReference>
<dbReference type="InterPro" id="IPR029045">
    <property type="entry name" value="ClpP/crotonase-like_dom_sf"/>
</dbReference>
<evidence type="ECO:0000313" key="2">
    <source>
        <dbReference type="Proteomes" id="UP001143400"/>
    </source>
</evidence>
<comment type="caution">
    <text evidence="1">The sequence shown here is derived from an EMBL/GenBank/DDBJ whole genome shotgun (WGS) entry which is preliminary data.</text>
</comment>
<dbReference type="GO" id="GO:0003824">
    <property type="term" value="F:catalytic activity"/>
    <property type="evidence" value="ECO:0007669"/>
    <property type="project" value="UniProtKB-ARBA"/>
</dbReference>
<dbReference type="PANTHER" id="PTHR11941">
    <property type="entry name" value="ENOYL-COA HYDRATASE-RELATED"/>
    <property type="match status" value="1"/>
</dbReference>
<name>A0A9W6IW68_9HYPH</name>
<dbReference type="EMBL" id="BSFF01000003">
    <property type="protein sequence ID" value="GLK56409.1"/>
    <property type="molecule type" value="Genomic_DNA"/>
</dbReference>
<reference evidence="1" key="1">
    <citation type="journal article" date="2014" name="Int. J. Syst. Evol. Microbiol.">
        <title>Complete genome sequence of Corynebacterium casei LMG S-19264T (=DSM 44701T), isolated from a smear-ripened cheese.</title>
        <authorList>
            <consortium name="US DOE Joint Genome Institute (JGI-PGF)"/>
            <person name="Walter F."/>
            <person name="Albersmeier A."/>
            <person name="Kalinowski J."/>
            <person name="Ruckert C."/>
        </authorList>
    </citation>
    <scope>NUCLEOTIDE SEQUENCE</scope>
    <source>
        <strain evidence="1">VKM B-1606</strain>
    </source>
</reference>
<dbReference type="AlphaFoldDB" id="A0A9W6IW68"/>
<dbReference type="CDD" id="cd06558">
    <property type="entry name" value="crotonase-like"/>
    <property type="match status" value="1"/>
</dbReference>
<proteinExistence type="predicted"/>
<dbReference type="SUPFAM" id="SSF52096">
    <property type="entry name" value="ClpP/crotonase"/>
    <property type="match status" value="1"/>
</dbReference>
<dbReference type="PANTHER" id="PTHR11941:SF54">
    <property type="entry name" value="ENOYL-COA HYDRATASE, MITOCHONDRIAL"/>
    <property type="match status" value="1"/>
</dbReference>
<dbReference type="Gene3D" id="3.90.226.10">
    <property type="entry name" value="2-enoyl-CoA Hydratase, Chain A, domain 1"/>
    <property type="match status" value="1"/>
</dbReference>
<reference evidence="1" key="2">
    <citation type="submission" date="2023-01" db="EMBL/GenBank/DDBJ databases">
        <authorList>
            <person name="Sun Q."/>
            <person name="Evtushenko L."/>
        </authorList>
    </citation>
    <scope>NUCLEOTIDE SEQUENCE</scope>
    <source>
        <strain evidence="1">VKM B-1606</strain>
    </source>
</reference>